<dbReference type="InterPro" id="IPR031420">
    <property type="entry name" value="UPF0669"/>
</dbReference>
<evidence type="ECO:0000256" key="6">
    <source>
        <dbReference type="SAM" id="MobiDB-lite"/>
    </source>
</evidence>
<accession>A0A8B8DX57</accession>
<evidence type="ECO:0000313" key="7">
    <source>
        <dbReference type="Proteomes" id="UP000694844"/>
    </source>
</evidence>
<evidence type="ECO:0000256" key="5">
    <source>
        <dbReference type="ARBA" id="ARBA00023180"/>
    </source>
</evidence>
<dbReference type="OrthoDB" id="10046613at2759"/>
<evidence type="ECO:0000256" key="2">
    <source>
        <dbReference type="ARBA" id="ARBA00008960"/>
    </source>
</evidence>
<gene>
    <name evidence="8" type="primary">LOC111130100</name>
</gene>
<dbReference type="Pfam" id="PF17065">
    <property type="entry name" value="UPF0669"/>
    <property type="match status" value="1"/>
</dbReference>
<evidence type="ECO:0000256" key="3">
    <source>
        <dbReference type="ARBA" id="ARBA00022525"/>
    </source>
</evidence>
<comment type="subcellular location">
    <subcellularLocation>
        <location evidence="1">Secreted</location>
    </subcellularLocation>
</comment>
<keyword evidence="3" id="KW-0964">Secreted</keyword>
<keyword evidence="4" id="KW-0732">Signal</keyword>
<feature type="region of interest" description="Disordered" evidence="6">
    <location>
        <begin position="150"/>
        <end position="169"/>
    </location>
</feature>
<organism evidence="7 8">
    <name type="scientific">Crassostrea virginica</name>
    <name type="common">Eastern oyster</name>
    <dbReference type="NCBI Taxonomy" id="6565"/>
    <lineage>
        <taxon>Eukaryota</taxon>
        <taxon>Metazoa</taxon>
        <taxon>Spiralia</taxon>
        <taxon>Lophotrochozoa</taxon>
        <taxon>Mollusca</taxon>
        <taxon>Bivalvia</taxon>
        <taxon>Autobranchia</taxon>
        <taxon>Pteriomorphia</taxon>
        <taxon>Ostreida</taxon>
        <taxon>Ostreoidea</taxon>
        <taxon>Ostreidae</taxon>
        <taxon>Crassostrea</taxon>
    </lineage>
</organism>
<protein>
    <submittedName>
        <fullName evidence="8">UPF0669 protein v1g209471-like</fullName>
    </submittedName>
</protein>
<evidence type="ECO:0000256" key="4">
    <source>
        <dbReference type="ARBA" id="ARBA00022729"/>
    </source>
</evidence>
<comment type="similarity">
    <text evidence="2">Belongs to the UPF0669 family.</text>
</comment>
<evidence type="ECO:0000313" key="8">
    <source>
        <dbReference type="RefSeq" id="XP_022332505.1"/>
    </source>
</evidence>
<name>A0A8B8DX57_CRAVI</name>
<feature type="compositionally biased region" description="Polar residues" evidence="6">
    <location>
        <begin position="154"/>
        <end position="164"/>
    </location>
</feature>
<reference evidence="8" key="1">
    <citation type="submission" date="2025-08" db="UniProtKB">
        <authorList>
            <consortium name="RefSeq"/>
        </authorList>
    </citation>
    <scope>IDENTIFICATION</scope>
    <source>
        <tissue evidence="8">Whole sample</tissue>
    </source>
</reference>
<dbReference type="KEGG" id="cvn:111130100"/>
<keyword evidence="5" id="KW-0325">Glycoprotein</keyword>
<dbReference type="GO" id="GO:0005576">
    <property type="term" value="C:extracellular region"/>
    <property type="evidence" value="ECO:0007669"/>
    <property type="project" value="UniProtKB-SubCell"/>
</dbReference>
<proteinExistence type="inferred from homology"/>
<dbReference type="PANTHER" id="PTHR31703">
    <property type="entry name" value="UPF0669 PROTEIN C6ORF120"/>
    <property type="match status" value="1"/>
</dbReference>
<keyword evidence="7" id="KW-1185">Reference proteome</keyword>
<sequence length="193" mass="21840">MAVFGAPLKLNAILIIQQFIVLSLVFLSSFGEELLQTVTDEVFGGNYTYYQIRSRGRLRLELVSLTGDADLYVSDSEPHPSEENYDVKSFTCGIDSVELSSSLKRPVAVGIFGHPFFSTSKYSLSVFKLPEEEEVDYATLDALYNDYKEDVPETEQQQQTSDNDYISRDHPEEESTLWTVAITILKILFDILL</sequence>
<dbReference type="RefSeq" id="XP_022332505.1">
    <property type="nucleotide sequence ID" value="XM_022476797.1"/>
</dbReference>
<dbReference type="PANTHER" id="PTHR31703:SF2">
    <property type="entry name" value="UPF0669 PROTEIN C6ORF120"/>
    <property type="match status" value="1"/>
</dbReference>
<dbReference type="AlphaFoldDB" id="A0A8B8DX57"/>
<evidence type="ECO:0000256" key="1">
    <source>
        <dbReference type="ARBA" id="ARBA00004613"/>
    </source>
</evidence>
<dbReference type="GeneID" id="111130100"/>
<dbReference type="Proteomes" id="UP000694844">
    <property type="component" value="Chromosome 4"/>
</dbReference>